<reference evidence="2 3" key="1">
    <citation type="submission" date="2024-06" db="EMBL/GenBank/DDBJ databases">
        <title>The Natural Products Discovery Center: Release of the First 8490 Sequenced Strains for Exploring Actinobacteria Biosynthetic Diversity.</title>
        <authorList>
            <person name="Kalkreuter E."/>
            <person name="Kautsar S.A."/>
            <person name="Yang D."/>
            <person name="Bader C.D."/>
            <person name="Teijaro C.N."/>
            <person name="Fluegel L."/>
            <person name="Davis C.M."/>
            <person name="Simpson J.R."/>
            <person name="Lauterbach L."/>
            <person name="Steele A.D."/>
            <person name="Gui C."/>
            <person name="Meng S."/>
            <person name="Li G."/>
            <person name="Viehrig K."/>
            <person name="Ye F."/>
            <person name="Su P."/>
            <person name="Kiefer A.F."/>
            <person name="Nichols A."/>
            <person name="Cepeda A.J."/>
            <person name="Yan W."/>
            <person name="Fan B."/>
            <person name="Jiang Y."/>
            <person name="Adhikari A."/>
            <person name="Zheng C.-J."/>
            <person name="Schuster L."/>
            <person name="Cowan T.M."/>
            <person name="Smanski M.J."/>
            <person name="Chevrette M.G."/>
            <person name="De Carvalho L.P.S."/>
            <person name="Shen B."/>
        </authorList>
    </citation>
    <scope>NUCLEOTIDE SEQUENCE [LARGE SCALE GENOMIC DNA]</scope>
    <source>
        <strain evidence="2 3">NPDC046851</strain>
    </source>
</reference>
<keyword evidence="1" id="KW-0812">Transmembrane</keyword>
<evidence type="ECO:0000313" key="2">
    <source>
        <dbReference type="EMBL" id="MEU6807086.1"/>
    </source>
</evidence>
<keyword evidence="3" id="KW-1185">Reference proteome</keyword>
<comment type="caution">
    <text evidence="2">The sequence shown here is derived from an EMBL/GenBank/DDBJ whole genome shotgun (WGS) entry which is preliminary data.</text>
</comment>
<dbReference type="Proteomes" id="UP001551189">
    <property type="component" value="Unassembled WGS sequence"/>
</dbReference>
<dbReference type="EMBL" id="JBEYXT010000446">
    <property type="protein sequence ID" value="MEU6807086.1"/>
    <property type="molecule type" value="Genomic_DNA"/>
</dbReference>
<sequence length="111" mass="12022">MQLAPVYRALRKAVEDGKREPGAADFSYGEMEMRRHAADNPPQRTGLLTAYWALSGYGPRASRALAWLGAAMRLTVLLLVAFGLAQDTPKWGFPRVLPAPAGMVPPSTRAA</sequence>
<name>A0ABV3BCE0_9ACTN</name>
<evidence type="ECO:0000256" key="1">
    <source>
        <dbReference type="SAM" id="Phobius"/>
    </source>
</evidence>
<organism evidence="2 3">
    <name type="scientific">Streptomyces neyagawaensis</name>
    <dbReference type="NCBI Taxonomy" id="42238"/>
    <lineage>
        <taxon>Bacteria</taxon>
        <taxon>Bacillati</taxon>
        <taxon>Actinomycetota</taxon>
        <taxon>Actinomycetes</taxon>
        <taxon>Kitasatosporales</taxon>
        <taxon>Streptomycetaceae</taxon>
        <taxon>Streptomyces</taxon>
    </lineage>
</organism>
<keyword evidence="1" id="KW-0472">Membrane</keyword>
<feature type="transmembrane region" description="Helical" evidence="1">
    <location>
        <begin position="64"/>
        <end position="85"/>
    </location>
</feature>
<keyword evidence="1" id="KW-1133">Transmembrane helix</keyword>
<dbReference type="RefSeq" id="WP_359703180.1">
    <property type="nucleotide sequence ID" value="NZ_JBEYXT010000446.1"/>
</dbReference>
<gene>
    <name evidence="2" type="ORF">ABZ931_39940</name>
</gene>
<proteinExistence type="predicted"/>
<evidence type="ECO:0000313" key="3">
    <source>
        <dbReference type="Proteomes" id="UP001551189"/>
    </source>
</evidence>
<protein>
    <submittedName>
        <fullName evidence="2">Uncharacterized protein</fullName>
    </submittedName>
</protein>
<accession>A0ABV3BCE0</accession>